<reference evidence="5 6" key="1">
    <citation type="journal article" date="2015" name="Genome Announc.">
        <title>Complete Genome Sequence of the Type Strain Corynebacterium mustelae DSM 45274, Isolated from Various Tissues of a Male Ferret with Lethal Sepsis.</title>
        <authorList>
            <person name="Ruckert C."/>
            <person name="Eimer J."/>
            <person name="Winkler A."/>
            <person name="Tauch A."/>
        </authorList>
    </citation>
    <scope>NUCLEOTIDE SEQUENCE [LARGE SCALE GENOMIC DNA]</scope>
    <source>
        <strain evidence="5 6">DSM 45274</strain>
    </source>
</reference>
<protein>
    <submittedName>
        <fullName evidence="5">Putative DUF3367 family protein</fullName>
        <ecNumber evidence="5">2.4.2.-</ecNumber>
    </submittedName>
</protein>
<keyword evidence="2" id="KW-0812">Transmembrane</keyword>
<dbReference type="AlphaFoldDB" id="A0A0G3H5G4"/>
<feature type="transmembrane region" description="Helical" evidence="2">
    <location>
        <begin position="972"/>
        <end position="992"/>
    </location>
</feature>
<evidence type="ECO:0000256" key="3">
    <source>
        <dbReference type="SAM" id="SignalP"/>
    </source>
</evidence>
<evidence type="ECO:0000256" key="2">
    <source>
        <dbReference type="SAM" id="Phobius"/>
    </source>
</evidence>
<keyword evidence="2" id="KW-1133">Transmembrane helix</keyword>
<evidence type="ECO:0000313" key="6">
    <source>
        <dbReference type="Proteomes" id="UP000035199"/>
    </source>
</evidence>
<dbReference type="STRING" id="571915.CMUST_13975"/>
<dbReference type="PATRIC" id="fig|571915.4.peg.3000"/>
<dbReference type="Proteomes" id="UP000035199">
    <property type="component" value="Chromosome"/>
</dbReference>
<keyword evidence="2" id="KW-0472">Membrane</keyword>
<reference evidence="6" key="2">
    <citation type="submission" date="2015-05" db="EMBL/GenBank/DDBJ databases">
        <title>Complete genome sequence of Corynebacterium mustelae DSM 45274, isolated from various tissues of a male ferret with lethal sepsis.</title>
        <authorList>
            <person name="Ruckert C."/>
            <person name="Albersmeier A."/>
            <person name="Winkler A."/>
            <person name="Tauch A."/>
        </authorList>
    </citation>
    <scope>NUCLEOTIDE SEQUENCE [LARGE SCALE GENOMIC DNA]</scope>
    <source>
        <strain evidence="6">DSM 45274</strain>
    </source>
</reference>
<dbReference type="Pfam" id="PF11847">
    <property type="entry name" value="GT-C_AftD"/>
    <property type="match status" value="1"/>
</dbReference>
<accession>A0A0G3H5G4</accession>
<feature type="transmembrane region" description="Helical" evidence="2">
    <location>
        <begin position="207"/>
        <end position="232"/>
    </location>
</feature>
<feature type="transmembrane region" description="Helical" evidence="2">
    <location>
        <begin position="1004"/>
        <end position="1023"/>
    </location>
</feature>
<gene>
    <name evidence="5" type="ORF">CMUST_13975</name>
</gene>
<proteinExistence type="predicted"/>
<sequence>MAVHVIGWLVLACLSFAQPFVKVSADTKHDLLANPSGFLAQATHAWTDVFTFGQLQNQAYGYLFPHGTFFWALQSVPDWITQRLWWWLVLSVGYSGMVAVLRRCGLSGISIPMAAILYCLSPRVLTTLTTISSETWPMMVAPWALLPLLGSPLSGRAVCRSVVAVAMMGAVNATATIAACVPAGVALIWQAAFYAQPAYRRRQVGLGLCWLLGCGLVSMWWIVPLLVLGAYASPFTDYIENATVVTNWLSIAEVLRGTTSWSPFVEAERQAGHLLVTDPYIVIGTVVMAGIGIYGLSQRCTYRGLWWVLLALGIIILCGSTYITGFLDSSGVAFRNVHKFDLLVRLPLTIGIAQVLSRLALPKPRAVAAALLIGLVAAAATAPAWSLRLLPLGAYEKVPDYWADAAAYLNTHAKGTRTLILPASSFARQDWGWTRDEPAQALLTVPWAVRDAIPLVNPETIRGLDGMSMYPTEENLTRHGIGAVIIRHDLAQKHRLFSAKRNFPNSTSKQFGQVEVVIFNGEHDMYTVDSGDIPSVAGGGESLALLGSGAFRLASDNADIVTDSPLLLARNFGGQEAVSAPLSSRAENTDVFNRVIDYPSIGPLTAVVEEGGTVAVSSSAADPSSFTGTNPARSQTAAVDGDLSTAWYPRPGMQKGEWIELRARSTKPVIEVTLTATKAVRMEVTVTSGNSHSTMVLTPGKTTRIPVPGGATDAVRLTLGAAAVPVGVAEISLTDAPITRTVTVPDTSPDAHSFVFSRVFSNTQVLERAFTLNSQRDFKVKLSACNHSVTIDEDSYRCGDTVTLSPGKHSLKTTARVVTLIDPKRSLEGATPQWLSQRMVPKADTERILVTNRAFNTGLVGTLDGVILEPTIINAGIQAFIVPAGASGTFELSFPADRTFRLGLGVGAAIAFITVIVAMVVGWRRNADVALAETNKDEIPATLAVITATIVAVGWPALIAIPLVWGVLRYTLFNRGLLIAAAFGMAAMWLGRAPWPSPHYAGDVLLLGLACIVGILAMCVPISRGRQP</sequence>
<dbReference type="KEGG" id="cmv:CMUST_13975"/>
<dbReference type="InterPro" id="IPR021798">
    <property type="entry name" value="AftD_N"/>
</dbReference>
<feature type="transmembrane region" description="Helical" evidence="2">
    <location>
        <begin position="943"/>
        <end position="965"/>
    </location>
</feature>
<evidence type="ECO:0000313" key="5">
    <source>
        <dbReference type="EMBL" id="AKK07088.1"/>
    </source>
</evidence>
<feature type="compositionally biased region" description="Polar residues" evidence="1">
    <location>
        <begin position="622"/>
        <end position="637"/>
    </location>
</feature>
<dbReference type="GO" id="GO:0016757">
    <property type="term" value="F:glycosyltransferase activity"/>
    <property type="evidence" value="ECO:0007669"/>
    <property type="project" value="UniProtKB-KW"/>
</dbReference>
<feature type="domain" description="Alpha-(1-&gt;3)-arabinofuranosyltransferase N-terminal GT-C" evidence="4">
    <location>
        <begin position="11"/>
        <end position="585"/>
    </location>
</feature>
<feature type="chain" id="PRO_5038970714" evidence="3">
    <location>
        <begin position="18"/>
        <end position="1028"/>
    </location>
</feature>
<feature type="transmembrane region" description="Helical" evidence="2">
    <location>
        <begin position="113"/>
        <end position="133"/>
    </location>
</feature>
<keyword evidence="5" id="KW-0328">Glycosyltransferase</keyword>
<feature type="transmembrane region" description="Helical" evidence="2">
    <location>
        <begin position="84"/>
        <end position="101"/>
    </location>
</feature>
<feature type="signal peptide" evidence="3">
    <location>
        <begin position="1"/>
        <end position="17"/>
    </location>
</feature>
<feature type="transmembrane region" description="Helical" evidence="2">
    <location>
        <begin position="279"/>
        <end position="297"/>
    </location>
</feature>
<dbReference type="EC" id="2.4.2.-" evidence="5"/>
<dbReference type="OrthoDB" id="5242711at2"/>
<keyword evidence="6" id="KW-1185">Reference proteome</keyword>
<feature type="transmembrane region" description="Helical" evidence="2">
    <location>
        <begin position="366"/>
        <end position="387"/>
    </location>
</feature>
<feature type="region of interest" description="Disordered" evidence="1">
    <location>
        <begin position="618"/>
        <end position="638"/>
    </location>
</feature>
<keyword evidence="3" id="KW-0732">Signal</keyword>
<keyword evidence="5" id="KW-0808">Transferase</keyword>
<organism evidence="5 6">
    <name type="scientific">Corynebacterium mustelae</name>
    <dbReference type="NCBI Taxonomy" id="571915"/>
    <lineage>
        <taxon>Bacteria</taxon>
        <taxon>Bacillati</taxon>
        <taxon>Actinomycetota</taxon>
        <taxon>Actinomycetes</taxon>
        <taxon>Mycobacteriales</taxon>
        <taxon>Corynebacteriaceae</taxon>
        <taxon>Corynebacterium</taxon>
    </lineage>
</organism>
<dbReference type="EMBL" id="CP011542">
    <property type="protein sequence ID" value="AKK07088.1"/>
    <property type="molecule type" value="Genomic_DNA"/>
</dbReference>
<evidence type="ECO:0000256" key="1">
    <source>
        <dbReference type="SAM" id="MobiDB-lite"/>
    </source>
</evidence>
<name>A0A0G3H5G4_9CORY</name>
<evidence type="ECO:0000259" key="4">
    <source>
        <dbReference type="Pfam" id="PF11847"/>
    </source>
</evidence>
<feature type="transmembrane region" description="Helical" evidence="2">
    <location>
        <begin position="902"/>
        <end position="923"/>
    </location>
</feature>
<feature type="transmembrane region" description="Helical" evidence="2">
    <location>
        <begin position="175"/>
        <end position="195"/>
    </location>
</feature>
<feature type="transmembrane region" description="Helical" evidence="2">
    <location>
        <begin position="304"/>
        <end position="327"/>
    </location>
</feature>
<dbReference type="RefSeq" id="WP_047262986.1">
    <property type="nucleotide sequence ID" value="NZ_CP011542.1"/>
</dbReference>